<dbReference type="EMBL" id="JBHUKR010000023">
    <property type="protein sequence ID" value="MFD2421827.1"/>
    <property type="molecule type" value="Genomic_DNA"/>
</dbReference>
<dbReference type="Proteomes" id="UP001597417">
    <property type="component" value="Unassembled WGS sequence"/>
</dbReference>
<protein>
    <submittedName>
        <fullName evidence="1">Uncharacterized protein</fullName>
    </submittedName>
</protein>
<evidence type="ECO:0000313" key="2">
    <source>
        <dbReference type="Proteomes" id="UP001597417"/>
    </source>
</evidence>
<keyword evidence="2" id="KW-1185">Reference proteome</keyword>
<dbReference type="RefSeq" id="WP_378270616.1">
    <property type="nucleotide sequence ID" value="NZ_JBHUKR010000023.1"/>
</dbReference>
<proteinExistence type="predicted"/>
<organism evidence="1 2">
    <name type="scientific">Amycolatopsis pigmentata</name>
    <dbReference type="NCBI Taxonomy" id="450801"/>
    <lineage>
        <taxon>Bacteria</taxon>
        <taxon>Bacillati</taxon>
        <taxon>Actinomycetota</taxon>
        <taxon>Actinomycetes</taxon>
        <taxon>Pseudonocardiales</taxon>
        <taxon>Pseudonocardiaceae</taxon>
        <taxon>Amycolatopsis</taxon>
    </lineage>
</organism>
<sequence length="63" mass="6752">MNEQNSWPGSENGDPLGPVVLSEAVTRGTRHGALTGTAPRIDALTIMWPDSPSLVISYWEGTD</sequence>
<comment type="caution">
    <text evidence="1">The sequence shown here is derived from an EMBL/GenBank/DDBJ whole genome shotgun (WGS) entry which is preliminary data.</text>
</comment>
<name>A0ABW5G4J3_9PSEU</name>
<reference evidence="2" key="1">
    <citation type="journal article" date="2019" name="Int. J. Syst. Evol. Microbiol.">
        <title>The Global Catalogue of Microorganisms (GCM) 10K type strain sequencing project: providing services to taxonomists for standard genome sequencing and annotation.</title>
        <authorList>
            <consortium name="The Broad Institute Genomics Platform"/>
            <consortium name="The Broad Institute Genome Sequencing Center for Infectious Disease"/>
            <person name="Wu L."/>
            <person name="Ma J."/>
        </authorList>
    </citation>
    <scope>NUCLEOTIDE SEQUENCE [LARGE SCALE GENOMIC DNA]</scope>
    <source>
        <strain evidence="2">CGMCC 4.7645</strain>
    </source>
</reference>
<gene>
    <name evidence="1" type="ORF">ACFSXZ_36410</name>
</gene>
<accession>A0ABW5G4J3</accession>
<evidence type="ECO:0000313" key="1">
    <source>
        <dbReference type="EMBL" id="MFD2421827.1"/>
    </source>
</evidence>